<gene>
    <name evidence="1" type="ORF">SAMN05192576_0486</name>
</gene>
<organism evidence="1 2">
    <name type="scientific">Nocardioides szechwanensis</name>
    <dbReference type="NCBI Taxonomy" id="1005944"/>
    <lineage>
        <taxon>Bacteria</taxon>
        <taxon>Bacillati</taxon>
        <taxon>Actinomycetota</taxon>
        <taxon>Actinomycetes</taxon>
        <taxon>Propionibacteriales</taxon>
        <taxon>Nocardioidaceae</taxon>
        <taxon>Nocardioides</taxon>
    </lineage>
</organism>
<dbReference type="RefSeq" id="WP_170254232.1">
    <property type="nucleotide sequence ID" value="NZ_BKAE01000005.1"/>
</dbReference>
<dbReference type="InterPro" id="IPR046658">
    <property type="entry name" value="DUF6767"/>
</dbReference>
<name>A0A1G9UN52_9ACTN</name>
<proteinExistence type="predicted"/>
<reference evidence="1 2" key="1">
    <citation type="submission" date="2016-10" db="EMBL/GenBank/DDBJ databases">
        <authorList>
            <person name="de Groot N.N."/>
        </authorList>
    </citation>
    <scope>NUCLEOTIDE SEQUENCE [LARGE SCALE GENOMIC DNA]</scope>
    <source>
        <strain evidence="1 2">CGMCC 1.11147</strain>
    </source>
</reference>
<accession>A0A1G9UN52</accession>
<evidence type="ECO:0000313" key="1">
    <source>
        <dbReference type="EMBL" id="SDM61336.1"/>
    </source>
</evidence>
<dbReference type="AlphaFoldDB" id="A0A1G9UN52"/>
<dbReference type="STRING" id="1005944.SAMN05192576_0486"/>
<dbReference type="Pfam" id="PF20555">
    <property type="entry name" value="DUF6767"/>
    <property type="match status" value="1"/>
</dbReference>
<dbReference type="Proteomes" id="UP000199004">
    <property type="component" value="Unassembled WGS sequence"/>
</dbReference>
<keyword evidence="2" id="KW-1185">Reference proteome</keyword>
<evidence type="ECO:0000313" key="2">
    <source>
        <dbReference type="Proteomes" id="UP000199004"/>
    </source>
</evidence>
<sequence length="56" mass="6111">MNRPIPQCPVRLGEPCSLCVPGAHGPEDCGLVWLVMNDPDLREQLSELRREALAAG</sequence>
<protein>
    <submittedName>
        <fullName evidence="1">Uncharacterized protein</fullName>
    </submittedName>
</protein>
<dbReference type="EMBL" id="FNIC01000001">
    <property type="protein sequence ID" value="SDM61336.1"/>
    <property type="molecule type" value="Genomic_DNA"/>
</dbReference>